<dbReference type="PANTHER" id="PTHR23427">
    <property type="entry name" value="SURFEIT LOCUS PROTEIN"/>
    <property type="match status" value="1"/>
</dbReference>
<reference evidence="8" key="2">
    <citation type="submission" date="2020-09" db="EMBL/GenBank/DDBJ databases">
        <authorList>
            <person name="Sun Q."/>
            <person name="Sedlacek I."/>
        </authorList>
    </citation>
    <scope>NUCLEOTIDE SEQUENCE</scope>
    <source>
        <strain evidence="8">CCM 7905</strain>
    </source>
</reference>
<dbReference type="PROSITE" id="PS50895">
    <property type="entry name" value="SURF1"/>
    <property type="match status" value="1"/>
</dbReference>
<dbReference type="PANTHER" id="PTHR23427:SF2">
    <property type="entry name" value="SURFEIT LOCUS PROTEIN 1"/>
    <property type="match status" value="1"/>
</dbReference>
<dbReference type="RefSeq" id="WP_188544522.1">
    <property type="nucleotide sequence ID" value="NZ_BMCU01000002.1"/>
</dbReference>
<proteinExistence type="inferred from homology"/>
<accession>A0A917D1Y3</accession>
<evidence type="ECO:0000313" key="8">
    <source>
        <dbReference type="EMBL" id="GGG04816.1"/>
    </source>
</evidence>
<name>A0A917D1Y3_9NOCA</name>
<dbReference type="InterPro" id="IPR002994">
    <property type="entry name" value="Surf1/Shy1"/>
</dbReference>
<keyword evidence="9" id="KW-1185">Reference proteome</keyword>
<keyword evidence="5 6" id="KW-0472">Membrane</keyword>
<comment type="similarity">
    <text evidence="2 6">Belongs to the SURF1 family.</text>
</comment>
<evidence type="ECO:0000256" key="2">
    <source>
        <dbReference type="ARBA" id="ARBA00007165"/>
    </source>
</evidence>
<evidence type="ECO:0000256" key="6">
    <source>
        <dbReference type="RuleBase" id="RU363076"/>
    </source>
</evidence>
<dbReference type="EMBL" id="BMCU01000002">
    <property type="protein sequence ID" value="GGG04816.1"/>
    <property type="molecule type" value="Genomic_DNA"/>
</dbReference>
<evidence type="ECO:0000256" key="5">
    <source>
        <dbReference type="ARBA" id="ARBA00023136"/>
    </source>
</evidence>
<organism evidence="8 9">
    <name type="scientific">Rhodococcoides trifolii</name>
    <dbReference type="NCBI Taxonomy" id="908250"/>
    <lineage>
        <taxon>Bacteria</taxon>
        <taxon>Bacillati</taxon>
        <taxon>Actinomycetota</taxon>
        <taxon>Actinomycetes</taxon>
        <taxon>Mycobacteriales</taxon>
        <taxon>Nocardiaceae</taxon>
        <taxon>Rhodococcoides</taxon>
    </lineage>
</organism>
<evidence type="ECO:0000256" key="7">
    <source>
        <dbReference type="SAM" id="MobiDB-lite"/>
    </source>
</evidence>
<evidence type="ECO:0000256" key="1">
    <source>
        <dbReference type="ARBA" id="ARBA00004370"/>
    </source>
</evidence>
<comment type="subcellular location">
    <subcellularLocation>
        <location evidence="6">Cell membrane</location>
        <topology evidence="6">Multi-pass membrane protein</topology>
    </subcellularLocation>
    <subcellularLocation>
        <location evidence="1">Membrane</location>
    </subcellularLocation>
</comment>
<dbReference type="AlphaFoldDB" id="A0A917D1Y3"/>
<reference evidence="8" key="1">
    <citation type="journal article" date="2014" name="Int. J. Syst. Evol. Microbiol.">
        <title>Complete genome sequence of Corynebacterium casei LMG S-19264T (=DSM 44701T), isolated from a smear-ripened cheese.</title>
        <authorList>
            <consortium name="US DOE Joint Genome Institute (JGI-PGF)"/>
            <person name="Walter F."/>
            <person name="Albersmeier A."/>
            <person name="Kalinowski J."/>
            <person name="Ruckert C."/>
        </authorList>
    </citation>
    <scope>NUCLEOTIDE SEQUENCE</scope>
    <source>
        <strain evidence="8">CCM 7905</strain>
    </source>
</reference>
<evidence type="ECO:0000256" key="4">
    <source>
        <dbReference type="ARBA" id="ARBA00022989"/>
    </source>
</evidence>
<feature type="compositionally biased region" description="Low complexity" evidence="7">
    <location>
        <begin position="282"/>
        <end position="292"/>
    </location>
</feature>
<feature type="transmembrane region" description="Helical" evidence="6">
    <location>
        <begin position="12"/>
        <end position="35"/>
    </location>
</feature>
<dbReference type="InterPro" id="IPR045214">
    <property type="entry name" value="Surf1/Surf4"/>
</dbReference>
<keyword evidence="3 6" id="KW-0812">Transmembrane</keyword>
<dbReference type="CDD" id="cd06662">
    <property type="entry name" value="SURF1"/>
    <property type="match status" value="1"/>
</dbReference>
<feature type="transmembrane region" description="Helical" evidence="6">
    <location>
        <begin position="215"/>
        <end position="237"/>
    </location>
</feature>
<protein>
    <recommendedName>
        <fullName evidence="6">SURF1-like protein</fullName>
    </recommendedName>
</protein>
<comment type="caution">
    <text evidence="8">The sequence shown here is derived from an EMBL/GenBank/DDBJ whole genome shotgun (WGS) entry which is preliminary data.</text>
</comment>
<dbReference type="Pfam" id="PF02104">
    <property type="entry name" value="SURF1"/>
    <property type="match status" value="1"/>
</dbReference>
<gene>
    <name evidence="8" type="ORF">GCM10007304_18600</name>
</gene>
<evidence type="ECO:0000256" key="3">
    <source>
        <dbReference type="ARBA" id="ARBA00022692"/>
    </source>
</evidence>
<feature type="region of interest" description="Disordered" evidence="7">
    <location>
        <begin position="245"/>
        <end position="300"/>
    </location>
</feature>
<dbReference type="GO" id="GO:0005886">
    <property type="term" value="C:plasma membrane"/>
    <property type="evidence" value="ECO:0007669"/>
    <property type="project" value="UniProtKB-SubCell"/>
</dbReference>
<evidence type="ECO:0000313" key="9">
    <source>
        <dbReference type="Proteomes" id="UP000654257"/>
    </source>
</evidence>
<dbReference type="Proteomes" id="UP000654257">
    <property type="component" value="Unassembled WGS sequence"/>
</dbReference>
<keyword evidence="6" id="KW-1003">Cell membrane</keyword>
<sequence length="300" mass="32682">MRRLSYFLKPGWLVLAGVVALFAYLCFSILAPWQLGKNSTTTERNDQIARSLEADPVPADALISGGQVTTDDDWRRVTLAGTFTPNADVLVRLRSVNETPSYEVLTPFRTESGPTVVINRGYVLPNESNQPPTIDPPPTGQVVLDGRLRVDETPSPERNPIAGSGGSLPQVYSITAAQVGALTGTTPVDGYVQLADAQPGGLGTIALPQLDAGPYLSYGLQWIAFGIMAPLGLAYFVRAELRERRKEKQAPEPEPLVLDDDEHDDLDRLLVPRRSLRRKKSSPTTPTDATSSRMADRYGK</sequence>
<keyword evidence="4 6" id="KW-1133">Transmembrane helix</keyword>